<dbReference type="GO" id="GO:0072583">
    <property type="term" value="P:clathrin-dependent endocytosis"/>
    <property type="evidence" value="ECO:0007669"/>
    <property type="project" value="TreeGrafter"/>
</dbReference>
<dbReference type="EMBL" id="HBIU01021480">
    <property type="protein sequence ID" value="CAE0631382.1"/>
    <property type="molecule type" value="Transcribed_RNA"/>
</dbReference>
<accession>A0A7S3XSW5</accession>
<evidence type="ECO:0000313" key="2">
    <source>
        <dbReference type="EMBL" id="CAE0631382.1"/>
    </source>
</evidence>
<dbReference type="GO" id="GO:0031982">
    <property type="term" value="C:vesicle"/>
    <property type="evidence" value="ECO:0007669"/>
    <property type="project" value="TreeGrafter"/>
</dbReference>
<dbReference type="PANTHER" id="PTHR23172:SF19">
    <property type="entry name" value="J DOMAIN-CONTAINING PROTEIN"/>
    <property type="match status" value="1"/>
</dbReference>
<protein>
    <recommendedName>
        <fullName evidence="3">J domain-containing protein</fullName>
    </recommendedName>
</protein>
<dbReference type="GO" id="GO:0072318">
    <property type="term" value="P:clathrin coat disassembly"/>
    <property type="evidence" value="ECO:0007669"/>
    <property type="project" value="TreeGrafter"/>
</dbReference>
<name>A0A7S3XSW5_HETAK</name>
<dbReference type="PANTHER" id="PTHR23172">
    <property type="entry name" value="AUXILIN/CYCLIN G-ASSOCIATED KINASE-RELATED"/>
    <property type="match status" value="1"/>
</dbReference>
<dbReference type="AlphaFoldDB" id="A0A7S3XSW5"/>
<proteinExistence type="predicted"/>
<reference evidence="2" key="1">
    <citation type="submission" date="2021-01" db="EMBL/GenBank/DDBJ databases">
        <authorList>
            <person name="Corre E."/>
            <person name="Pelletier E."/>
            <person name="Niang G."/>
            <person name="Scheremetjew M."/>
            <person name="Finn R."/>
            <person name="Kale V."/>
            <person name="Holt S."/>
            <person name="Cochrane G."/>
            <person name="Meng A."/>
            <person name="Brown T."/>
            <person name="Cohen L."/>
        </authorList>
    </citation>
    <scope>NUCLEOTIDE SEQUENCE</scope>
    <source>
        <strain evidence="2">CCMP3107</strain>
    </source>
</reference>
<dbReference type="Gene3D" id="1.10.287.110">
    <property type="entry name" value="DnaJ domain"/>
    <property type="match status" value="1"/>
</dbReference>
<evidence type="ECO:0008006" key="3">
    <source>
        <dbReference type="Google" id="ProtNLM"/>
    </source>
</evidence>
<sequence>MPRAPPTHTRHPHLPGVWASGRNGVRVSGHYMRPQHTQPFPPPVAQQALAEAAAREGIKGVRIGDRNYVGKSAAAVAGMQQRERDLADKTAQALQEKRQRDQAASDKASAYAAAAARHGARLTAWAEDHGKKRALRALLASLHTVLWPGARWRAVGLGDLLQPAAVRRAYLRSMMVVHEDKVVDLPPEHQYIANRACEGLTEAYKIFTEAELS</sequence>
<feature type="region of interest" description="Disordered" evidence="1">
    <location>
        <begin position="1"/>
        <end position="21"/>
    </location>
</feature>
<evidence type="ECO:0000256" key="1">
    <source>
        <dbReference type="SAM" id="MobiDB-lite"/>
    </source>
</evidence>
<gene>
    <name evidence="2" type="ORF">HAKA00212_LOCUS10084</name>
</gene>
<organism evidence="2">
    <name type="scientific">Heterosigma akashiwo</name>
    <name type="common">Chromophytic alga</name>
    <name type="synonym">Heterosigma carterae</name>
    <dbReference type="NCBI Taxonomy" id="2829"/>
    <lineage>
        <taxon>Eukaryota</taxon>
        <taxon>Sar</taxon>
        <taxon>Stramenopiles</taxon>
        <taxon>Ochrophyta</taxon>
        <taxon>Raphidophyceae</taxon>
        <taxon>Chattonellales</taxon>
        <taxon>Chattonellaceae</taxon>
        <taxon>Heterosigma</taxon>
    </lineage>
</organism>
<dbReference type="GO" id="GO:0005737">
    <property type="term" value="C:cytoplasm"/>
    <property type="evidence" value="ECO:0007669"/>
    <property type="project" value="TreeGrafter"/>
</dbReference>
<dbReference type="SUPFAM" id="SSF46565">
    <property type="entry name" value="Chaperone J-domain"/>
    <property type="match status" value="1"/>
</dbReference>
<dbReference type="InterPro" id="IPR036869">
    <property type="entry name" value="J_dom_sf"/>
</dbReference>
<dbReference type="GO" id="GO:0030276">
    <property type="term" value="F:clathrin binding"/>
    <property type="evidence" value="ECO:0007669"/>
    <property type="project" value="TreeGrafter"/>
</dbReference>